<evidence type="ECO:0000313" key="2">
    <source>
        <dbReference type="EMBL" id="NKE45516.1"/>
    </source>
</evidence>
<dbReference type="Proteomes" id="UP000765160">
    <property type="component" value="Unassembled WGS sequence"/>
</dbReference>
<dbReference type="InterPro" id="IPR042100">
    <property type="entry name" value="Bug_dom1"/>
</dbReference>
<dbReference type="PANTHER" id="PTHR42928:SF5">
    <property type="entry name" value="BLR1237 PROTEIN"/>
    <property type="match status" value="1"/>
</dbReference>
<comment type="caution">
    <text evidence="2">The sequence shown here is derived from an EMBL/GenBank/DDBJ whole genome shotgun (WGS) entry which is preliminary data.</text>
</comment>
<evidence type="ECO:0000313" key="3">
    <source>
        <dbReference type="Proteomes" id="UP000765160"/>
    </source>
</evidence>
<comment type="similarity">
    <text evidence="1">Belongs to the UPF0065 (bug) family.</text>
</comment>
<proteinExistence type="inferred from homology"/>
<dbReference type="CDD" id="cd07012">
    <property type="entry name" value="PBP2_Bug_TTT"/>
    <property type="match status" value="1"/>
</dbReference>
<sequence length="332" mass="35557">MVGRREVLAGIGLAGIAGMPGARAQGSTQGSMPAGWPERPLRWIVGYPPGGASDAFARLIAAQMTPRLGQNVLVENRPGGGAVLASEMVARSPADGYTWMHVDNGILVYNPALYGRLPYNPDRDFTGVGFIGRFPLFIVVRPDDPVRDFAGLVEASKARAPTYGTPAVASPHHLAMELVKRRTGLAGEHVPYRGGPAAMQDLLAGNVDVVVIDTATGTPFIKDGRVRALCVMSETRSALFPDVPTLRELGHAEAVAYGWQGMSVPSGTPGPIVARLAQEMVRAMTSADIAKRLADLGIEYQPWTPAQFSEFVQRENAVWRPLIRELGIRLDG</sequence>
<accession>A0ABX1EZK5</accession>
<dbReference type="EMBL" id="JAAVTX010000003">
    <property type="protein sequence ID" value="NKE45516.1"/>
    <property type="molecule type" value="Genomic_DNA"/>
</dbReference>
<gene>
    <name evidence="2" type="ORF">HB662_12070</name>
</gene>
<evidence type="ECO:0000256" key="1">
    <source>
        <dbReference type="ARBA" id="ARBA00006987"/>
    </source>
</evidence>
<dbReference type="Pfam" id="PF03401">
    <property type="entry name" value="TctC"/>
    <property type="match status" value="1"/>
</dbReference>
<dbReference type="RefSeq" id="WP_168049949.1">
    <property type="nucleotide sequence ID" value="NZ_JAATJR010000003.1"/>
</dbReference>
<name>A0ABX1EZK5_9PROT</name>
<dbReference type="PIRSF" id="PIRSF017082">
    <property type="entry name" value="YflP"/>
    <property type="match status" value="1"/>
</dbReference>
<dbReference type="PANTHER" id="PTHR42928">
    <property type="entry name" value="TRICARBOXYLATE-BINDING PROTEIN"/>
    <property type="match status" value="1"/>
</dbReference>
<dbReference type="InterPro" id="IPR005064">
    <property type="entry name" value="BUG"/>
</dbReference>
<protein>
    <submittedName>
        <fullName evidence="2">Tripartite tricarboxylate transporter substrate binding protein</fullName>
    </submittedName>
</protein>
<keyword evidence="3" id="KW-1185">Reference proteome</keyword>
<organism evidence="2 3">
    <name type="scientific">Falsiroseomonas frigidaquae</name>
    <dbReference type="NCBI Taxonomy" id="487318"/>
    <lineage>
        <taxon>Bacteria</taxon>
        <taxon>Pseudomonadati</taxon>
        <taxon>Pseudomonadota</taxon>
        <taxon>Alphaproteobacteria</taxon>
        <taxon>Acetobacterales</taxon>
        <taxon>Roseomonadaceae</taxon>
        <taxon>Falsiroseomonas</taxon>
    </lineage>
</organism>
<dbReference type="Gene3D" id="3.40.190.10">
    <property type="entry name" value="Periplasmic binding protein-like II"/>
    <property type="match status" value="1"/>
</dbReference>
<reference evidence="2 3" key="1">
    <citation type="submission" date="2020-03" db="EMBL/GenBank/DDBJ databases">
        <title>Roseomonas selenitidurans sp. nov. isolated from soil.</title>
        <authorList>
            <person name="Liu H."/>
        </authorList>
    </citation>
    <scope>NUCLEOTIDE SEQUENCE [LARGE SCALE GENOMIC DNA]</scope>
    <source>
        <strain evidence="2 3">JCM 15073</strain>
    </source>
</reference>
<dbReference type="SUPFAM" id="SSF53850">
    <property type="entry name" value="Periplasmic binding protein-like II"/>
    <property type="match status" value="1"/>
</dbReference>
<dbReference type="Gene3D" id="3.40.190.150">
    <property type="entry name" value="Bordetella uptake gene, domain 1"/>
    <property type="match status" value="1"/>
</dbReference>